<proteinExistence type="predicted"/>
<reference evidence="2 3" key="1">
    <citation type="submission" date="2020-08" db="EMBL/GenBank/DDBJ databases">
        <title>Sequencing the genomes of 1000 actinobacteria strains.</title>
        <authorList>
            <person name="Klenk H.-P."/>
        </authorList>
    </citation>
    <scope>NUCLEOTIDE SEQUENCE [LARGE SCALE GENOMIC DNA]</scope>
    <source>
        <strain evidence="2 3">DSM 19600</strain>
    </source>
</reference>
<evidence type="ECO:0000313" key="3">
    <source>
        <dbReference type="Proteomes" id="UP000549113"/>
    </source>
</evidence>
<comment type="caution">
    <text evidence="2">The sequence shown here is derived from an EMBL/GenBank/DDBJ whole genome shotgun (WGS) entry which is preliminary data.</text>
</comment>
<keyword evidence="3" id="KW-1185">Reference proteome</keyword>
<dbReference type="Proteomes" id="UP000549113">
    <property type="component" value="Unassembled WGS sequence"/>
</dbReference>
<feature type="region of interest" description="Disordered" evidence="1">
    <location>
        <begin position="37"/>
        <end position="62"/>
    </location>
</feature>
<evidence type="ECO:0000313" key="2">
    <source>
        <dbReference type="EMBL" id="MBB4139664.1"/>
    </source>
</evidence>
<name>A0AA40VLS9_9MICO</name>
<feature type="compositionally biased region" description="Basic and acidic residues" evidence="1">
    <location>
        <begin position="50"/>
        <end position="62"/>
    </location>
</feature>
<dbReference type="EMBL" id="JACIFH010000001">
    <property type="protein sequence ID" value="MBB4139664.1"/>
    <property type="molecule type" value="Genomic_DNA"/>
</dbReference>
<evidence type="ECO:0000256" key="1">
    <source>
        <dbReference type="SAM" id="MobiDB-lite"/>
    </source>
</evidence>
<dbReference type="AlphaFoldDB" id="A0AA40VLS9"/>
<accession>A0AA40VLS9</accession>
<dbReference type="RefSeq" id="WP_183499297.1">
    <property type="nucleotide sequence ID" value="NZ_BAABCO010000001.1"/>
</dbReference>
<gene>
    <name evidence="2" type="ORF">BKA10_001458</name>
</gene>
<protein>
    <submittedName>
        <fullName evidence="2">Uncharacterized protein</fullName>
    </submittedName>
</protein>
<organism evidence="2 3">
    <name type="scientific">Microbacterium invictum</name>
    <dbReference type="NCBI Taxonomy" id="515415"/>
    <lineage>
        <taxon>Bacteria</taxon>
        <taxon>Bacillati</taxon>
        <taxon>Actinomycetota</taxon>
        <taxon>Actinomycetes</taxon>
        <taxon>Micrococcales</taxon>
        <taxon>Microbacteriaceae</taxon>
        <taxon>Microbacterium</taxon>
    </lineage>
</organism>
<sequence length="62" mass="7281">MSRHGDDDQPARRADDEWLIGQDYEFEDALEKEWREIYGDRSRRRSAPGTDREKDPADPAMA</sequence>